<proteinExistence type="predicted"/>
<keyword evidence="2" id="KW-0812">Transmembrane</keyword>
<dbReference type="AlphaFoldDB" id="A0A6A6QZL3"/>
<reference evidence="4" key="1">
    <citation type="journal article" date="2020" name="Stud. Mycol.">
        <title>101 Dothideomycetes genomes: a test case for predicting lifestyles and emergence of pathogens.</title>
        <authorList>
            <person name="Haridas S."/>
            <person name="Albert R."/>
            <person name="Binder M."/>
            <person name="Bloem J."/>
            <person name="Labutti K."/>
            <person name="Salamov A."/>
            <person name="Andreopoulos B."/>
            <person name="Baker S."/>
            <person name="Barry K."/>
            <person name="Bills G."/>
            <person name="Bluhm B."/>
            <person name="Cannon C."/>
            <person name="Castanera R."/>
            <person name="Culley D."/>
            <person name="Daum C."/>
            <person name="Ezra D."/>
            <person name="Gonzalez J."/>
            <person name="Henrissat B."/>
            <person name="Kuo A."/>
            <person name="Liang C."/>
            <person name="Lipzen A."/>
            <person name="Lutzoni F."/>
            <person name="Magnuson J."/>
            <person name="Mondo S."/>
            <person name="Nolan M."/>
            <person name="Ohm R."/>
            <person name="Pangilinan J."/>
            <person name="Park H.-J."/>
            <person name="Ramirez L."/>
            <person name="Alfaro M."/>
            <person name="Sun H."/>
            <person name="Tritt A."/>
            <person name="Yoshinaga Y."/>
            <person name="Zwiers L.-H."/>
            <person name="Turgeon B."/>
            <person name="Goodwin S."/>
            <person name="Spatafora J."/>
            <person name="Crous P."/>
            <person name="Grigoriev I."/>
        </authorList>
    </citation>
    <scope>NUCLEOTIDE SEQUENCE</scope>
    <source>
        <strain evidence="4">CBS 269.34</strain>
    </source>
</reference>
<feature type="transmembrane region" description="Helical" evidence="2">
    <location>
        <begin position="209"/>
        <end position="235"/>
    </location>
</feature>
<evidence type="ECO:0008006" key="6">
    <source>
        <dbReference type="Google" id="ProtNLM"/>
    </source>
</evidence>
<evidence type="ECO:0000256" key="2">
    <source>
        <dbReference type="SAM" id="Phobius"/>
    </source>
</evidence>
<dbReference type="EMBL" id="MU004186">
    <property type="protein sequence ID" value="KAF2497891.1"/>
    <property type="molecule type" value="Genomic_DNA"/>
</dbReference>
<keyword evidence="3" id="KW-0732">Signal</keyword>
<keyword evidence="5" id="KW-1185">Reference proteome</keyword>
<keyword evidence="2" id="KW-1133">Transmembrane helix</keyword>
<dbReference type="OrthoDB" id="3795015at2759"/>
<dbReference type="Proteomes" id="UP000799750">
    <property type="component" value="Unassembled WGS sequence"/>
</dbReference>
<feature type="compositionally biased region" description="Low complexity" evidence="1">
    <location>
        <begin position="180"/>
        <end position="200"/>
    </location>
</feature>
<evidence type="ECO:0000256" key="3">
    <source>
        <dbReference type="SAM" id="SignalP"/>
    </source>
</evidence>
<name>A0A6A6QZL3_9PEZI</name>
<feature type="signal peptide" evidence="3">
    <location>
        <begin position="1"/>
        <end position="23"/>
    </location>
</feature>
<keyword evidence="2" id="KW-0472">Membrane</keyword>
<evidence type="ECO:0000256" key="1">
    <source>
        <dbReference type="SAM" id="MobiDB-lite"/>
    </source>
</evidence>
<evidence type="ECO:0000313" key="5">
    <source>
        <dbReference type="Proteomes" id="UP000799750"/>
    </source>
</evidence>
<accession>A0A6A6QZL3</accession>
<feature type="compositionally biased region" description="Basic and acidic residues" evidence="1">
    <location>
        <begin position="346"/>
        <end position="359"/>
    </location>
</feature>
<feature type="chain" id="PRO_5025486309" description="Mid2 domain-containing protein" evidence="3">
    <location>
        <begin position="24"/>
        <end position="387"/>
    </location>
</feature>
<protein>
    <recommendedName>
        <fullName evidence="6">Mid2 domain-containing protein</fullName>
    </recommendedName>
</protein>
<feature type="region of interest" description="Disordered" evidence="1">
    <location>
        <begin position="180"/>
        <end position="203"/>
    </location>
</feature>
<gene>
    <name evidence="4" type="ORF">BU16DRAFT_559617</name>
</gene>
<sequence length="387" mass="41419">MRRYQRLFLVLTALIFCSTTVSGLYTQAGIVITPPPPEPTPCSLLNPLKRQETCPYGICGTQCLSQGAFCCGPAGTLATSPYWVCDNGACITSVRGSTGIVDCYDPDNPQGTTQSCIDNVPTATCSSTDRCYTCSTDEPFCFWEAYVQTNPTTLRWFSCVPSQIPDVTFYAATITGNLSSPTRSPPLSTSNSTPRPTSSTGGPVLSTRAIIGIAVGGGVTLIACVAIIAWCCVLVRKRNHRDAQDGVYQNEPPPRIMQDHSPAELPVGSPPRYYAQQPLQTIQTLSSTAYGTETVQDEAGAHTPVAELPGKTASAGVARLGKYEQLERERRGCGGETAYDNQSDVRATEREPARTRGTEIVELSTNRGSYAEGDDWGDMSPGVGVAR</sequence>
<evidence type="ECO:0000313" key="4">
    <source>
        <dbReference type="EMBL" id="KAF2497891.1"/>
    </source>
</evidence>
<organism evidence="4 5">
    <name type="scientific">Lophium mytilinum</name>
    <dbReference type="NCBI Taxonomy" id="390894"/>
    <lineage>
        <taxon>Eukaryota</taxon>
        <taxon>Fungi</taxon>
        <taxon>Dikarya</taxon>
        <taxon>Ascomycota</taxon>
        <taxon>Pezizomycotina</taxon>
        <taxon>Dothideomycetes</taxon>
        <taxon>Pleosporomycetidae</taxon>
        <taxon>Mytilinidiales</taxon>
        <taxon>Mytilinidiaceae</taxon>
        <taxon>Lophium</taxon>
    </lineage>
</organism>
<feature type="region of interest" description="Disordered" evidence="1">
    <location>
        <begin position="328"/>
        <end position="387"/>
    </location>
</feature>